<dbReference type="InterPro" id="IPR009050">
    <property type="entry name" value="Globin-like_sf"/>
</dbReference>
<proteinExistence type="predicted"/>
<dbReference type="SUPFAM" id="SSF55781">
    <property type="entry name" value="GAF domain-like"/>
    <property type="match status" value="1"/>
</dbReference>
<dbReference type="InterPro" id="IPR035919">
    <property type="entry name" value="EAL_sf"/>
</dbReference>
<sequence length="617" mass="66923">MDALRSNADTVVEAFYDTLARLPRSRQILMMLSEAELLHLKRRQSENLQALAAPRLGAKAHAQMALRVGRVHAIVGLDKEELVRARGILADSLYRLIARPAGTRALATYNRRLNVDLAWQLKAYQELQDSQQEVLLRLTKMVWEVRNYADFIHRTMEILSGHDEIAGCSIGRPDAQGVFHFEAASQGKTGGHLQRLMERPETQILIAADDPRGQGPVGLAWRSGKVERIINFSTSPQAAPWLASALREGVRSCASIPLGAPGARPAAILTLDCAYPGGFAGPHQVGFIDLVKTLLDCAFMRFPEHGADGSAISHAGRQHWSTLLRSNALVMHYQPLLDLQTGKVTKVEALARMREGDQLHMPGAFISALASDDQLELFIRGLDQALADRNDWLRRGVDLSISVNLPPAALNDIRYYEATRQALDAHACPPGRLVLEVLEYEEVSLAHGQDGILSKFRALGVTLAQDDLGSGHSGLGSLRKLPVDWIKLDRELVAVSETDAIGALRFIYQLTRLGHALGKSVVAEGIESIDFLDALRILGVDVAQGYIVAGPMPAEGLLLWMAGHPASVFGPPPEQGTLSALAKLVVWEERLFVNASAPDASAPDAGAGQRAGAAPAN</sequence>
<dbReference type="Proteomes" id="UP001501671">
    <property type="component" value="Unassembled WGS sequence"/>
</dbReference>
<dbReference type="InterPro" id="IPR001633">
    <property type="entry name" value="EAL_dom"/>
</dbReference>
<organism evidence="2 3">
    <name type="scientific">Pigmentiphaga soli</name>
    <dbReference type="NCBI Taxonomy" id="1007095"/>
    <lineage>
        <taxon>Bacteria</taxon>
        <taxon>Pseudomonadati</taxon>
        <taxon>Pseudomonadota</taxon>
        <taxon>Betaproteobacteria</taxon>
        <taxon>Burkholderiales</taxon>
        <taxon>Alcaligenaceae</taxon>
        <taxon>Pigmentiphaga</taxon>
    </lineage>
</organism>
<protein>
    <recommendedName>
        <fullName evidence="1">EAL domain-containing protein</fullName>
    </recommendedName>
</protein>
<dbReference type="Pfam" id="PF11563">
    <property type="entry name" value="Protoglobin"/>
    <property type="match status" value="1"/>
</dbReference>
<evidence type="ECO:0000313" key="2">
    <source>
        <dbReference type="EMBL" id="GAA4326327.1"/>
    </source>
</evidence>
<dbReference type="Pfam" id="PF00563">
    <property type="entry name" value="EAL"/>
    <property type="match status" value="1"/>
</dbReference>
<name>A0ABP8GL08_9BURK</name>
<dbReference type="InterPro" id="IPR029016">
    <property type="entry name" value="GAF-like_dom_sf"/>
</dbReference>
<feature type="domain" description="EAL" evidence="1">
    <location>
        <begin position="313"/>
        <end position="565"/>
    </location>
</feature>
<dbReference type="InterPro" id="IPR044398">
    <property type="entry name" value="Globin-sensor_dom"/>
</dbReference>
<keyword evidence="3" id="KW-1185">Reference proteome</keyword>
<dbReference type="Gene3D" id="1.10.490.10">
    <property type="entry name" value="Globins"/>
    <property type="match status" value="1"/>
</dbReference>
<dbReference type="EMBL" id="BAABFO010000003">
    <property type="protein sequence ID" value="GAA4326327.1"/>
    <property type="molecule type" value="Genomic_DNA"/>
</dbReference>
<dbReference type="SMART" id="SM00052">
    <property type="entry name" value="EAL"/>
    <property type="match status" value="1"/>
</dbReference>
<dbReference type="PANTHER" id="PTHR33121">
    <property type="entry name" value="CYCLIC DI-GMP PHOSPHODIESTERASE PDEF"/>
    <property type="match status" value="1"/>
</dbReference>
<evidence type="ECO:0000259" key="1">
    <source>
        <dbReference type="PROSITE" id="PS50883"/>
    </source>
</evidence>
<comment type="caution">
    <text evidence="2">The sequence shown here is derived from an EMBL/GenBank/DDBJ whole genome shotgun (WGS) entry which is preliminary data.</text>
</comment>
<dbReference type="PROSITE" id="PS50883">
    <property type="entry name" value="EAL"/>
    <property type="match status" value="1"/>
</dbReference>
<dbReference type="SUPFAM" id="SSF46458">
    <property type="entry name" value="Globin-like"/>
    <property type="match status" value="1"/>
</dbReference>
<dbReference type="InterPro" id="IPR012292">
    <property type="entry name" value="Globin/Proto"/>
</dbReference>
<dbReference type="InterPro" id="IPR050706">
    <property type="entry name" value="Cyclic-di-GMP_PDE-like"/>
</dbReference>
<accession>A0ABP8GL08</accession>
<reference evidence="3" key="1">
    <citation type="journal article" date="2019" name="Int. J. Syst. Evol. Microbiol.">
        <title>The Global Catalogue of Microorganisms (GCM) 10K type strain sequencing project: providing services to taxonomists for standard genome sequencing and annotation.</title>
        <authorList>
            <consortium name="The Broad Institute Genomics Platform"/>
            <consortium name="The Broad Institute Genome Sequencing Center for Infectious Disease"/>
            <person name="Wu L."/>
            <person name="Ma J."/>
        </authorList>
    </citation>
    <scope>NUCLEOTIDE SEQUENCE [LARGE SCALE GENOMIC DNA]</scope>
    <source>
        <strain evidence="3">JCM 17666</strain>
    </source>
</reference>
<gene>
    <name evidence="2" type="ORF">GCM10023144_09690</name>
</gene>
<dbReference type="CDD" id="cd01948">
    <property type="entry name" value="EAL"/>
    <property type="match status" value="1"/>
</dbReference>
<evidence type="ECO:0000313" key="3">
    <source>
        <dbReference type="Proteomes" id="UP001501671"/>
    </source>
</evidence>
<dbReference type="Gene3D" id="3.30.450.40">
    <property type="match status" value="1"/>
</dbReference>
<dbReference type="PANTHER" id="PTHR33121:SF70">
    <property type="entry name" value="SIGNALING PROTEIN YKOW"/>
    <property type="match status" value="1"/>
</dbReference>
<dbReference type="SUPFAM" id="SSF141868">
    <property type="entry name" value="EAL domain-like"/>
    <property type="match status" value="1"/>
</dbReference>
<dbReference type="Gene3D" id="3.20.20.450">
    <property type="entry name" value="EAL domain"/>
    <property type="match status" value="1"/>
</dbReference>